<evidence type="ECO:0000313" key="1">
    <source>
        <dbReference type="EMBL" id="KGG50018.1"/>
    </source>
</evidence>
<dbReference type="RefSeq" id="XP_013236454.1">
    <property type="nucleotide sequence ID" value="XM_013381000.1"/>
</dbReference>
<organism evidence="1 2">
    <name type="scientific">Mitosporidium daphniae</name>
    <dbReference type="NCBI Taxonomy" id="1485682"/>
    <lineage>
        <taxon>Eukaryota</taxon>
        <taxon>Fungi</taxon>
        <taxon>Fungi incertae sedis</taxon>
        <taxon>Microsporidia</taxon>
        <taxon>Mitosporidium</taxon>
    </lineage>
</organism>
<comment type="caution">
    <text evidence="1">The sequence shown here is derived from an EMBL/GenBank/DDBJ whole genome shotgun (WGS) entry which is preliminary data.</text>
</comment>
<gene>
    <name evidence="1" type="ORF">DI09_93p40</name>
</gene>
<dbReference type="Proteomes" id="UP000029725">
    <property type="component" value="Unassembled WGS sequence"/>
</dbReference>
<dbReference type="EMBL" id="JMKJ01000605">
    <property type="protein sequence ID" value="KGG50018.1"/>
    <property type="molecule type" value="Genomic_DNA"/>
</dbReference>
<dbReference type="GeneID" id="25261094"/>
<keyword evidence="2" id="KW-1185">Reference proteome</keyword>
<sequence length="145" mass="16173">MASPASSSGSGGSSAWTIQQSLDEPRQLILALLPKFKSNSDVTHILSLKAQMDAISEETKKKLNASMENIADSVRPPNLTHEKHLERLASLESGKFALAKQIRDAEIAIEYLLRLAQQELHNLKKENMEPVELSEFEYCESFGYL</sequence>
<dbReference type="HOGENOM" id="CLU_1787282_0_0_1"/>
<accession>A0A098VLR9</accession>
<evidence type="ECO:0000313" key="2">
    <source>
        <dbReference type="Proteomes" id="UP000029725"/>
    </source>
</evidence>
<protein>
    <submittedName>
        <fullName evidence="1">Uncharacterized protein</fullName>
    </submittedName>
</protein>
<proteinExistence type="predicted"/>
<reference evidence="1 2" key="1">
    <citation type="submission" date="2014-04" db="EMBL/GenBank/DDBJ databases">
        <title>A new species of microsporidia sheds light on the evolution of extreme parasitism.</title>
        <authorList>
            <person name="Haag K.L."/>
            <person name="James T.Y."/>
            <person name="Larsson R."/>
            <person name="Schaer T.M."/>
            <person name="Refardt D."/>
            <person name="Pombert J.-F."/>
            <person name="Ebert D."/>
        </authorList>
    </citation>
    <scope>NUCLEOTIDE SEQUENCE [LARGE SCALE GENOMIC DNA]</scope>
    <source>
        <strain evidence="1 2">UGP3</strain>
        <tissue evidence="1">Spores</tissue>
    </source>
</reference>
<name>A0A098VLR9_9MICR</name>
<dbReference type="AlphaFoldDB" id="A0A098VLR9"/>
<dbReference type="VEuPathDB" id="MicrosporidiaDB:DI09_93p40"/>